<dbReference type="GeneID" id="25033156"/>
<dbReference type="Proteomes" id="UP000016088">
    <property type="component" value="Unassembled WGS sequence"/>
</dbReference>
<proteinExistence type="predicted"/>
<dbReference type="OrthoDB" id="5382456at2759"/>
<evidence type="ECO:0000313" key="3">
    <source>
        <dbReference type="Proteomes" id="UP000016088"/>
    </source>
</evidence>
<dbReference type="HOGENOM" id="CLU_802059_0_0_1"/>
<accession>S9QWS1</accession>
<dbReference type="OMA" id="LEGPFQW"/>
<feature type="region of interest" description="Disordered" evidence="1">
    <location>
        <begin position="322"/>
        <end position="342"/>
    </location>
</feature>
<dbReference type="EMBL" id="KE503208">
    <property type="protein sequence ID" value="EPX70765.1"/>
    <property type="molecule type" value="Genomic_DNA"/>
</dbReference>
<sequence length="342" mass="38353">MAFEPDSAISAGNELEEHLNYLLYSPEKDVLKREHLVVGNYSEQGEPWAKKLKGEDSTAWPSDHTEHHVREVDIEEQDPKKSVSDVLNSSYKRGADEPLLSEVASSWYMRKTSETSSHTEKIEKAIADLLEGEDQETSLQQVAIQLATSKYEKYHVLFPEEALRDPSELCDLLKKVLVNSVQSSMESGSQPFFQLRQAINGNLIVSTIQTTPLYSQNILDSSPALHEEASILSNSVPVPESASLEGPFQWIRNNEQTKLNGFTAEEDDDLIENPLGVIEEESHTSENPNVNTNIKTDNDTIPFYAEDENWRNKFLAAYSGEDSLPSIEDIPPSSESLPPLFE</sequence>
<feature type="compositionally biased region" description="Basic and acidic residues" evidence="1">
    <location>
        <begin position="63"/>
        <end position="83"/>
    </location>
</feature>
<dbReference type="RefSeq" id="XP_013020488.1">
    <property type="nucleotide sequence ID" value="XM_013165034.1"/>
</dbReference>
<organism evidence="2 3">
    <name type="scientific">Schizosaccharomyces octosporus (strain yFS286)</name>
    <name type="common">Fission yeast</name>
    <name type="synonym">Octosporomyces octosporus</name>
    <dbReference type="NCBI Taxonomy" id="483514"/>
    <lineage>
        <taxon>Eukaryota</taxon>
        <taxon>Fungi</taxon>
        <taxon>Dikarya</taxon>
        <taxon>Ascomycota</taxon>
        <taxon>Taphrinomycotina</taxon>
        <taxon>Schizosaccharomycetes</taxon>
        <taxon>Schizosaccharomycetales</taxon>
        <taxon>Schizosaccharomycetaceae</taxon>
        <taxon>Schizosaccharomyces</taxon>
    </lineage>
</organism>
<gene>
    <name evidence="2" type="ORF">SOCG_04192</name>
</gene>
<protein>
    <submittedName>
        <fullName evidence="2">Uncharacterized protein</fullName>
    </submittedName>
</protein>
<name>S9QWS1_SCHOY</name>
<dbReference type="AlphaFoldDB" id="S9QWS1"/>
<dbReference type="VEuPathDB" id="FungiDB:SOCG_04192"/>
<evidence type="ECO:0000313" key="2">
    <source>
        <dbReference type="EMBL" id="EPX70765.1"/>
    </source>
</evidence>
<feature type="region of interest" description="Disordered" evidence="1">
    <location>
        <begin position="52"/>
        <end position="88"/>
    </location>
</feature>
<keyword evidence="3" id="KW-1185">Reference proteome</keyword>
<evidence type="ECO:0000256" key="1">
    <source>
        <dbReference type="SAM" id="MobiDB-lite"/>
    </source>
</evidence>
<reference evidence="2 3" key="1">
    <citation type="journal article" date="2011" name="Science">
        <title>Comparative functional genomics of the fission yeasts.</title>
        <authorList>
            <person name="Rhind N."/>
            <person name="Chen Z."/>
            <person name="Yassour M."/>
            <person name="Thompson D.A."/>
            <person name="Haas B.J."/>
            <person name="Habib N."/>
            <person name="Wapinski I."/>
            <person name="Roy S."/>
            <person name="Lin M.F."/>
            <person name="Heiman D.I."/>
            <person name="Young S.K."/>
            <person name="Furuya K."/>
            <person name="Guo Y."/>
            <person name="Pidoux A."/>
            <person name="Chen H.M."/>
            <person name="Robbertse B."/>
            <person name="Goldberg J.M."/>
            <person name="Aoki K."/>
            <person name="Bayne E.H."/>
            <person name="Berlin A.M."/>
            <person name="Desjardins C.A."/>
            <person name="Dobbs E."/>
            <person name="Dukaj L."/>
            <person name="Fan L."/>
            <person name="FitzGerald M.G."/>
            <person name="French C."/>
            <person name="Gujja S."/>
            <person name="Hansen K."/>
            <person name="Keifenheim D."/>
            <person name="Levin J.Z."/>
            <person name="Mosher R.A."/>
            <person name="Mueller C.A."/>
            <person name="Pfiffner J."/>
            <person name="Priest M."/>
            <person name="Russ C."/>
            <person name="Smialowska A."/>
            <person name="Swoboda P."/>
            <person name="Sykes S.M."/>
            <person name="Vaughn M."/>
            <person name="Vengrova S."/>
            <person name="Yoder R."/>
            <person name="Zeng Q."/>
            <person name="Allshire R."/>
            <person name="Baulcombe D."/>
            <person name="Birren B.W."/>
            <person name="Brown W."/>
            <person name="Ekwall K."/>
            <person name="Kellis M."/>
            <person name="Leatherwood J."/>
            <person name="Levin H."/>
            <person name="Margalit H."/>
            <person name="Martienssen R."/>
            <person name="Nieduszynski C.A."/>
            <person name="Spatafora J.W."/>
            <person name="Friedman N."/>
            <person name="Dalgaard J.Z."/>
            <person name="Baumann P."/>
            <person name="Niki H."/>
            <person name="Regev A."/>
            <person name="Nusbaum C."/>
        </authorList>
    </citation>
    <scope>NUCLEOTIDE SEQUENCE [LARGE SCALE GENOMIC DNA]</scope>
    <source>
        <strain evidence="3">yFS286</strain>
    </source>
</reference>